<sequence>MEALVSVILVTYNTRELLARCLEALPAALEGVSYEVWVVDNGSTDDTLAWLQTHHPDVQILSNPGNRGFAAANNQAMARARGRYFLLLNTDTIPLPGALAALVHYLEEHPEIGMAGGGLLNPDGSPQGCAADFPTLWTELLLLTGPIGRWLLGSHFPFHPPAGSPGLVDWVSGACLLVRREVVEAIGGLDEGYFMYGEEVDWCWRARRAGWKVAIVPQARVIHLGSATARRMDGMRRRWLYAGKARFLRRARGPLVAALYRMAVWFTTFLKWLGMTLLGRREQAAAYAEAIRPEGWLRWARIFFTPVAGMLALLLFLSTIYTFPRWADWNQNSRLDLVLALVEQGTFRIDAFVENTGDYAVVGGHYYSDKAPGLAFAAVPVYILLHRGLVHPLAEPLARYLEESAAFRATLNPAGTGVSPWKVRFAIALVILSALVVALPSATIALWLHGLLRQRWGSHPVAWMIPLVYGLGTPAFAYANLFVAHQFVAALLMAAFALAWGIRQGLLGEGWVIPAGFLLAYAAISEYPAVLIAGGIACYIVGRGGDSIRPWARRAMGLAAGGLPPLLLAAWHNAMVFGSPFQLGYAYSALWREVHHQGFFSLRGPSLEALWGITFSPYRGLFFRSPFLLIGFVGLWRMLRDPEWRAEGWLATWAVLSFLAFNASSVMWDGGFAVGPRYLLPMVPFLALAAGFAVPAIARGRAGIGLMVLLGLWSLGMVILESLAGQQFPQDQRFPLVEYVWPRWRAGDIARNWGILLGLRGFSSLLPLGLLWGLGFWRFARPPRRSPAERIEPRVLEGRP</sequence>
<dbReference type="AlphaFoldDB" id="A0A2H5Y8L3"/>
<feature type="transmembrane region" description="Helical" evidence="1">
    <location>
        <begin position="302"/>
        <end position="324"/>
    </location>
</feature>
<keyword evidence="1" id="KW-1133">Transmembrane helix</keyword>
<feature type="transmembrane region" description="Helical" evidence="1">
    <location>
        <begin position="704"/>
        <end position="724"/>
    </location>
</feature>
<organism evidence="3 4">
    <name type="scientific">Candidatus Thermoflexus japonica</name>
    <dbReference type="NCBI Taxonomy" id="2035417"/>
    <lineage>
        <taxon>Bacteria</taxon>
        <taxon>Bacillati</taxon>
        <taxon>Chloroflexota</taxon>
        <taxon>Thermoflexia</taxon>
        <taxon>Thermoflexales</taxon>
        <taxon>Thermoflexaceae</taxon>
        <taxon>Thermoflexus</taxon>
    </lineage>
</organism>
<feature type="transmembrane region" description="Helical" evidence="1">
    <location>
        <begin position="678"/>
        <end position="697"/>
    </location>
</feature>
<dbReference type="InterPro" id="IPR001173">
    <property type="entry name" value="Glyco_trans_2-like"/>
</dbReference>
<feature type="transmembrane region" description="Helical" evidence="1">
    <location>
        <begin position="753"/>
        <end position="777"/>
    </location>
</feature>
<feature type="transmembrane region" description="Helical" evidence="1">
    <location>
        <begin position="461"/>
        <end position="481"/>
    </location>
</feature>
<keyword evidence="1" id="KW-0472">Membrane</keyword>
<gene>
    <name evidence="3" type="primary">wbbL_5</name>
    <name evidence="3" type="ORF">HRbin22_02014</name>
</gene>
<keyword evidence="3" id="KW-0808">Transferase</keyword>
<protein>
    <submittedName>
        <fullName evidence="3">N-acetylglucosaminyl-diphospho-decaprenol L-rhamnosyltransferase</fullName>
        <ecNumber evidence="3">2.4.1.289</ecNumber>
    </submittedName>
</protein>
<dbReference type="Pfam" id="PF00535">
    <property type="entry name" value="Glycos_transf_2"/>
    <property type="match status" value="1"/>
</dbReference>
<dbReference type="GO" id="GO:0102096">
    <property type="term" value="F:decaprenyl-N-acetyl-alpha-D-glucosaminyl-pyrophosphate:dTDP-alpha-L-rhamnose rhamnosyltransferase activity"/>
    <property type="evidence" value="ECO:0007669"/>
    <property type="project" value="UniProtKB-EC"/>
</dbReference>
<dbReference type="SUPFAM" id="SSF53448">
    <property type="entry name" value="Nucleotide-diphospho-sugar transferases"/>
    <property type="match status" value="1"/>
</dbReference>
<dbReference type="InterPro" id="IPR029044">
    <property type="entry name" value="Nucleotide-diphossugar_trans"/>
</dbReference>
<feature type="transmembrane region" description="Helical" evidence="1">
    <location>
        <begin position="646"/>
        <end position="666"/>
    </location>
</feature>
<proteinExistence type="predicted"/>
<keyword evidence="3" id="KW-0328">Glycosyltransferase</keyword>
<dbReference type="CDD" id="cd04186">
    <property type="entry name" value="GT_2_like_c"/>
    <property type="match status" value="1"/>
</dbReference>
<feature type="transmembrane region" description="Helical" evidence="1">
    <location>
        <begin position="254"/>
        <end position="273"/>
    </location>
</feature>
<evidence type="ECO:0000313" key="3">
    <source>
        <dbReference type="EMBL" id="GBD09753.1"/>
    </source>
</evidence>
<evidence type="ECO:0000256" key="1">
    <source>
        <dbReference type="SAM" id="Phobius"/>
    </source>
</evidence>
<evidence type="ECO:0000259" key="2">
    <source>
        <dbReference type="Pfam" id="PF00535"/>
    </source>
</evidence>
<dbReference type="EMBL" id="BEHY01000064">
    <property type="protein sequence ID" value="GBD09753.1"/>
    <property type="molecule type" value="Genomic_DNA"/>
</dbReference>
<keyword evidence="1" id="KW-0812">Transmembrane</keyword>
<feature type="transmembrane region" description="Helical" evidence="1">
    <location>
        <begin position="488"/>
        <end position="506"/>
    </location>
</feature>
<dbReference type="Proteomes" id="UP000236642">
    <property type="component" value="Unassembled WGS sequence"/>
</dbReference>
<name>A0A2H5Y8L3_9CHLR</name>
<feature type="domain" description="Glycosyltransferase 2-like" evidence="2">
    <location>
        <begin position="6"/>
        <end position="114"/>
    </location>
</feature>
<feature type="transmembrane region" description="Helical" evidence="1">
    <location>
        <begin position="621"/>
        <end position="639"/>
    </location>
</feature>
<feature type="transmembrane region" description="Helical" evidence="1">
    <location>
        <begin position="554"/>
        <end position="574"/>
    </location>
</feature>
<reference evidence="4" key="1">
    <citation type="submission" date="2017-09" db="EMBL/GenBank/DDBJ databases">
        <title>Metaegenomics of thermophilic ammonia-oxidizing enrichment culture.</title>
        <authorList>
            <person name="Kato S."/>
            <person name="Suzuki K."/>
        </authorList>
    </citation>
    <scope>NUCLEOTIDE SEQUENCE [LARGE SCALE GENOMIC DNA]</scope>
</reference>
<dbReference type="Gene3D" id="3.90.550.10">
    <property type="entry name" value="Spore Coat Polysaccharide Biosynthesis Protein SpsA, Chain A"/>
    <property type="match status" value="1"/>
</dbReference>
<dbReference type="PANTHER" id="PTHR43179">
    <property type="entry name" value="RHAMNOSYLTRANSFERASE WBBL"/>
    <property type="match status" value="1"/>
</dbReference>
<feature type="transmembrane region" description="Helical" evidence="1">
    <location>
        <begin position="425"/>
        <end position="449"/>
    </location>
</feature>
<accession>A0A2H5Y8L3</accession>
<dbReference type="EC" id="2.4.1.289" evidence="3"/>
<comment type="caution">
    <text evidence="3">The sequence shown here is derived from an EMBL/GenBank/DDBJ whole genome shotgun (WGS) entry which is preliminary data.</text>
</comment>
<evidence type="ECO:0000313" key="4">
    <source>
        <dbReference type="Proteomes" id="UP000236642"/>
    </source>
</evidence>
<feature type="transmembrane region" description="Helical" evidence="1">
    <location>
        <begin position="518"/>
        <end position="542"/>
    </location>
</feature>
<dbReference type="PANTHER" id="PTHR43179:SF7">
    <property type="entry name" value="RHAMNOSYLTRANSFERASE WBBL"/>
    <property type="match status" value="1"/>
</dbReference>